<dbReference type="Proteomes" id="UP000187406">
    <property type="component" value="Unassembled WGS sequence"/>
</dbReference>
<protein>
    <submittedName>
        <fullName evidence="2">Zf-RVT domain-containing protein</fullName>
    </submittedName>
</protein>
<dbReference type="EMBL" id="BDDD01002924">
    <property type="protein sequence ID" value="GAV83549.1"/>
    <property type="molecule type" value="Genomic_DNA"/>
</dbReference>
<dbReference type="InterPro" id="IPR026960">
    <property type="entry name" value="RVT-Znf"/>
</dbReference>
<reference evidence="3" key="1">
    <citation type="submission" date="2016-04" db="EMBL/GenBank/DDBJ databases">
        <title>Cephalotus genome sequencing.</title>
        <authorList>
            <person name="Fukushima K."/>
            <person name="Hasebe M."/>
            <person name="Fang X."/>
        </authorList>
    </citation>
    <scope>NUCLEOTIDE SEQUENCE [LARGE SCALE GENOMIC DNA]</scope>
    <source>
        <strain evidence="3">cv. St1</strain>
    </source>
</reference>
<proteinExistence type="predicted"/>
<dbReference type="AlphaFoldDB" id="A0A1Q3CTH1"/>
<evidence type="ECO:0000313" key="2">
    <source>
        <dbReference type="EMBL" id="GAV83549.1"/>
    </source>
</evidence>
<dbReference type="PANTHER" id="PTHR33116">
    <property type="entry name" value="REVERSE TRANSCRIPTASE ZINC-BINDING DOMAIN-CONTAINING PROTEIN-RELATED-RELATED"/>
    <property type="match status" value="1"/>
</dbReference>
<evidence type="ECO:0000259" key="1">
    <source>
        <dbReference type="Pfam" id="PF13966"/>
    </source>
</evidence>
<dbReference type="Pfam" id="PF13966">
    <property type="entry name" value="zf-RVT"/>
    <property type="match status" value="1"/>
</dbReference>
<dbReference type="InParanoid" id="A0A1Q3CTH1"/>
<organism evidence="2 3">
    <name type="scientific">Cephalotus follicularis</name>
    <name type="common">Albany pitcher plant</name>
    <dbReference type="NCBI Taxonomy" id="3775"/>
    <lineage>
        <taxon>Eukaryota</taxon>
        <taxon>Viridiplantae</taxon>
        <taxon>Streptophyta</taxon>
        <taxon>Embryophyta</taxon>
        <taxon>Tracheophyta</taxon>
        <taxon>Spermatophyta</taxon>
        <taxon>Magnoliopsida</taxon>
        <taxon>eudicotyledons</taxon>
        <taxon>Gunneridae</taxon>
        <taxon>Pentapetalae</taxon>
        <taxon>rosids</taxon>
        <taxon>fabids</taxon>
        <taxon>Oxalidales</taxon>
        <taxon>Cephalotaceae</taxon>
        <taxon>Cephalotus</taxon>
    </lineage>
</organism>
<comment type="caution">
    <text evidence="2">The sequence shown here is derived from an EMBL/GenBank/DDBJ whole genome shotgun (WGS) entry which is preliminary data.</text>
</comment>
<gene>
    <name evidence="2" type="ORF">CFOL_v3_26995</name>
</gene>
<accession>A0A1Q3CTH1</accession>
<sequence length="242" mass="28719">MLNLRDLARTHLVYECGRGEQFSLWYDPWFHGNSIHAWCGQRVIYNARMNGTEKLKEVIINGRWSWPRTSWQLIEIQQMVQDIPVSSQSDCIWWHKKGGAFSTKQAWQLIRRALDVVPWCKLVWFSKRIPKHSFCLWLTILRAHKTKNKLLNWGLISSARCVFHCGGSGSIDHLFSECPYTRDIWKDALRRCNIFKNILPWVEQVQWLKAYARGNNFPTVLMRLALGATVYHIWLERNRRCF</sequence>
<name>A0A1Q3CTH1_CEPFO</name>
<dbReference type="PANTHER" id="PTHR33116:SF78">
    <property type="entry name" value="OS12G0587133 PROTEIN"/>
    <property type="match status" value="1"/>
</dbReference>
<feature type="domain" description="Reverse transcriptase zinc-binding" evidence="1">
    <location>
        <begin position="101"/>
        <end position="185"/>
    </location>
</feature>
<dbReference type="OrthoDB" id="1748554at2759"/>
<keyword evidence="3" id="KW-1185">Reference proteome</keyword>
<evidence type="ECO:0000313" key="3">
    <source>
        <dbReference type="Proteomes" id="UP000187406"/>
    </source>
</evidence>